<keyword evidence="8" id="KW-0418">Kinase</keyword>
<dbReference type="Pfam" id="PF00358">
    <property type="entry name" value="PTS_EIIA_1"/>
    <property type="match status" value="1"/>
</dbReference>
<evidence type="ECO:0000256" key="5">
    <source>
        <dbReference type="ARBA" id="ARBA00022679"/>
    </source>
</evidence>
<dbReference type="KEGG" id="sins:PW252_01120"/>
<keyword evidence="6" id="KW-0598">Phosphotransferase system</keyword>
<dbReference type="InterPro" id="IPR011296">
    <property type="entry name" value="PTS_IIBC_treh"/>
</dbReference>
<feature type="transmembrane region" description="Helical" evidence="17">
    <location>
        <begin position="303"/>
        <end position="320"/>
    </location>
</feature>
<dbReference type="EMBL" id="CP118735">
    <property type="protein sequence ID" value="WNY51295.1"/>
    <property type="molecule type" value="Genomic_DNA"/>
</dbReference>
<comment type="function">
    <text evidence="12">The phosphoenolpyruvate-dependent sugar phosphotransferase system (sugar PTS), a major carbohydrate active transport system, catalyzes the phosphorylation of incoming sugar substrates concomitantly with their translocation across the cell membrane. This system is involved in sucrose transport.</text>
</comment>
<dbReference type="GO" id="GO:0008982">
    <property type="term" value="F:protein-N(PI)-phosphohistidine-sugar phosphotransferase activity"/>
    <property type="evidence" value="ECO:0007669"/>
    <property type="project" value="InterPro"/>
</dbReference>
<evidence type="ECO:0000256" key="17">
    <source>
        <dbReference type="SAM" id="Phobius"/>
    </source>
</evidence>
<dbReference type="InterPro" id="IPR050558">
    <property type="entry name" value="PTS_Sugar-Specific_Components"/>
</dbReference>
<dbReference type="CDD" id="cd00212">
    <property type="entry name" value="PTS_IIB_glc"/>
    <property type="match status" value="1"/>
</dbReference>
<evidence type="ECO:0000256" key="3">
    <source>
        <dbReference type="ARBA" id="ARBA00022475"/>
    </source>
</evidence>
<protein>
    <recommendedName>
        <fullName evidence="14">PTS system sucrose-specific EIIBCA component</fullName>
        <ecNumber evidence="11">2.7.1.211</ecNumber>
    </recommendedName>
    <alternativeName>
        <fullName evidence="15">EIIBCA-Scr</fullName>
    </alternativeName>
</protein>
<dbReference type="PANTHER" id="PTHR30175">
    <property type="entry name" value="PHOSPHOTRANSFERASE SYSTEM TRANSPORT PROTEIN"/>
    <property type="match status" value="1"/>
</dbReference>
<evidence type="ECO:0000256" key="15">
    <source>
        <dbReference type="ARBA" id="ARBA00081008"/>
    </source>
</evidence>
<dbReference type="EC" id="2.7.1.211" evidence="11"/>
<evidence type="ECO:0000256" key="2">
    <source>
        <dbReference type="ARBA" id="ARBA00022448"/>
    </source>
</evidence>
<dbReference type="GO" id="GO:0015574">
    <property type="term" value="F:trehalose transmembrane transporter activity"/>
    <property type="evidence" value="ECO:0007669"/>
    <property type="project" value="InterPro"/>
</dbReference>
<evidence type="ECO:0000256" key="8">
    <source>
        <dbReference type="ARBA" id="ARBA00022777"/>
    </source>
</evidence>
<dbReference type="PROSITE" id="PS51103">
    <property type="entry name" value="PTS_EIIC_TYPE_1"/>
    <property type="match status" value="1"/>
</dbReference>
<keyword evidence="5 21" id="KW-0808">Transferase</keyword>
<dbReference type="GO" id="GO:0005886">
    <property type="term" value="C:plasma membrane"/>
    <property type="evidence" value="ECO:0007669"/>
    <property type="project" value="UniProtKB-SubCell"/>
</dbReference>
<dbReference type="Gene3D" id="3.30.1360.60">
    <property type="entry name" value="Glucose permease domain IIB"/>
    <property type="match status" value="1"/>
</dbReference>
<dbReference type="InterPro" id="IPR011055">
    <property type="entry name" value="Dup_hybrid_motif"/>
</dbReference>
<comment type="catalytic activity">
    <reaction evidence="13">
        <text>N(pros)-phospho-L-histidyl-[protein](out) + sucrose = sucrose 6(G)-phosphate(in) + L-histidyl-[protein]</text>
        <dbReference type="Rhea" id="RHEA:49236"/>
        <dbReference type="Rhea" id="RHEA-COMP:9745"/>
        <dbReference type="Rhea" id="RHEA-COMP:9746"/>
        <dbReference type="ChEBI" id="CHEBI:17992"/>
        <dbReference type="ChEBI" id="CHEBI:29979"/>
        <dbReference type="ChEBI" id="CHEBI:64837"/>
        <dbReference type="ChEBI" id="CHEBI:91002"/>
        <dbReference type="EC" id="2.7.1.211"/>
    </reaction>
</comment>
<name>A0AA96VK45_9STRE</name>
<dbReference type="InterPro" id="IPR036878">
    <property type="entry name" value="Glu_permease_IIB"/>
</dbReference>
<feature type="transmembrane region" description="Helical" evidence="17">
    <location>
        <begin position="245"/>
        <end position="268"/>
    </location>
</feature>
<dbReference type="PANTHER" id="PTHR30175:SF4">
    <property type="entry name" value="PTS SYSTEM TREHALOSE-SPECIFIC EIIBC COMPONENT"/>
    <property type="match status" value="1"/>
</dbReference>
<evidence type="ECO:0000259" key="19">
    <source>
        <dbReference type="PROSITE" id="PS51098"/>
    </source>
</evidence>
<evidence type="ECO:0000256" key="4">
    <source>
        <dbReference type="ARBA" id="ARBA00022597"/>
    </source>
</evidence>
<dbReference type="RefSeq" id="WP_248049669.1">
    <property type="nucleotide sequence ID" value="NZ_CP118735.1"/>
</dbReference>
<feature type="active site" description="Phosphocysteine intermediate; for EIIB activity" evidence="16">
    <location>
        <position position="27"/>
    </location>
</feature>
<dbReference type="InterPro" id="IPR001996">
    <property type="entry name" value="PTS_IIB_1"/>
</dbReference>
<evidence type="ECO:0000256" key="13">
    <source>
        <dbReference type="ARBA" id="ARBA00048931"/>
    </source>
</evidence>
<dbReference type="FunFam" id="2.70.70.10:FF:000001">
    <property type="entry name" value="PTS system glucose-specific IIA component"/>
    <property type="match status" value="1"/>
</dbReference>
<evidence type="ECO:0000256" key="9">
    <source>
        <dbReference type="ARBA" id="ARBA00022989"/>
    </source>
</evidence>
<keyword evidence="2" id="KW-0813">Transport</keyword>
<dbReference type="SUPFAM" id="SSF55604">
    <property type="entry name" value="Glucose permease domain IIB"/>
    <property type="match status" value="1"/>
</dbReference>
<feature type="domain" description="PTS EIIA type-1" evidence="18">
    <location>
        <begin position="531"/>
        <end position="635"/>
    </location>
</feature>
<evidence type="ECO:0000256" key="16">
    <source>
        <dbReference type="PROSITE-ProRule" id="PRU00421"/>
    </source>
</evidence>
<dbReference type="NCBIfam" id="TIGR00830">
    <property type="entry name" value="PTBA"/>
    <property type="match status" value="1"/>
</dbReference>
<dbReference type="PROSITE" id="PS01035">
    <property type="entry name" value="PTS_EIIB_TYPE_1_CYS"/>
    <property type="match status" value="1"/>
</dbReference>
<feature type="domain" description="PTS EIIC type-1" evidence="20">
    <location>
        <begin position="107"/>
        <end position="500"/>
    </location>
</feature>
<evidence type="ECO:0000256" key="14">
    <source>
        <dbReference type="ARBA" id="ARBA00074554"/>
    </source>
</evidence>
<feature type="transmembrane region" description="Helical" evidence="17">
    <location>
        <begin position="205"/>
        <end position="225"/>
    </location>
</feature>
<feature type="transmembrane region" description="Helical" evidence="17">
    <location>
        <begin position="112"/>
        <end position="133"/>
    </location>
</feature>
<feature type="transmembrane region" description="Helical" evidence="17">
    <location>
        <begin position="462"/>
        <end position="484"/>
    </location>
</feature>
<dbReference type="Gene3D" id="2.70.70.10">
    <property type="entry name" value="Glucose Permease (Domain IIA)"/>
    <property type="match status" value="1"/>
</dbReference>
<evidence type="ECO:0000259" key="20">
    <source>
        <dbReference type="PROSITE" id="PS51103"/>
    </source>
</evidence>
<evidence type="ECO:0000256" key="7">
    <source>
        <dbReference type="ARBA" id="ARBA00022692"/>
    </source>
</evidence>
<dbReference type="AlphaFoldDB" id="A0AA96VK45"/>
<dbReference type="InterPro" id="IPR013013">
    <property type="entry name" value="PTS_EIIC_1"/>
</dbReference>
<keyword evidence="10 17" id="KW-0472">Membrane</keyword>
<sequence>MGKFEKEAKQLLDAIGGKENVNAVTHCATRMRFVLADDKKANVKVIEDIPAVKGTFTNAGQFQVIIGNDVPIFYNDFTAVSGIEGVSKEAAKSAAKSNQNAIQRVMTMLAEIFTPIIPALIVGGLILGFRNLLEGVQMEWLGQKVVDGVKQVTASGSPIYNTIVDVSPFWNGVNHFLWLPGEAIFHYLPVGITWSVSRKMGTSQILGIVLGICLVSPQLLNAYSVPSTDAATIASDWSWNFGAFSIARIGYQAQVIPALLAGLALSYLEIFWRKVIPEVVSMIFVPFLSLLPALILAHTVLGPIGWTIGQWLSTIVLAGLTGPVKWLFGAVFGALYAPFVITGLHHMTNAIDTQLIADAGGTGLWPMIALSNIAQGSAVFAYFLMNRHNEKEAQVSLPATISAYLGVTEPALFGVNVKYVYPFVAAMIGSSIAGLLSVTFNIQAASIGIGGLPGILSIKAEYWGAFAITMFVAIAVPMVLTAVFKRAGLFAKKVEAPEEVKSVTPSVSSGAKIELVSPLTGQAKELSQATDPVFSSGVMGTGLVIEPSQGLLTAPVDGTVSVLFPTKHAIGITTAQGLELLIHIGMDTVSLEGKGFEAHVKQGDTIKAGDKLISFDIPTIQEAGLVTETPIIVTNQADFSVEILKQLPGAVENGQTLLTASKL</sequence>
<dbReference type="InterPro" id="IPR018113">
    <property type="entry name" value="PTrfase_EIIB_Cys"/>
</dbReference>
<dbReference type="InterPro" id="IPR003352">
    <property type="entry name" value="PTS_EIIC"/>
</dbReference>
<dbReference type="GO" id="GO:0090589">
    <property type="term" value="F:protein-phosphocysteine-trehalose phosphotransferase system transporter activity"/>
    <property type="evidence" value="ECO:0007669"/>
    <property type="project" value="TreeGrafter"/>
</dbReference>
<dbReference type="NCBIfam" id="TIGR01992">
    <property type="entry name" value="PTS-IIBC-Tre"/>
    <property type="match status" value="1"/>
</dbReference>
<dbReference type="SUPFAM" id="SSF51261">
    <property type="entry name" value="Duplicated hybrid motif"/>
    <property type="match status" value="1"/>
</dbReference>
<dbReference type="GO" id="GO:0016301">
    <property type="term" value="F:kinase activity"/>
    <property type="evidence" value="ECO:0007669"/>
    <property type="project" value="UniProtKB-KW"/>
</dbReference>
<organism evidence="21">
    <name type="scientific">Streptococcus iners</name>
    <dbReference type="NCBI Taxonomy" id="3028084"/>
    <lineage>
        <taxon>Bacteria</taxon>
        <taxon>Bacillati</taxon>
        <taxon>Bacillota</taxon>
        <taxon>Bacilli</taxon>
        <taxon>Lactobacillales</taxon>
        <taxon>Streptococcaceae</taxon>
        <taxon>Streptococcus</taxon>
    </lineage>
</organism>
<feature type="transmembrane region" description="Helical" evidence="17">
    <location>
        <begin position="327"/>
        <end position="344"/>
    </location>
</feature>
<evidence type="ECO:0000256" key="10">
    <source>
        <dbReference type="ARBA" id="ARBA00023136"/>
    </source>
</evidence>
<keyword evidence="3" id="KW-1003">Cell membrane</keyword>
<keyword evidence="7 17" id="KW-0812">Transmembrane</keyword>
<dbReference type="InterPro" id="IPR001127">
    <property type="entry name" value="PTS_EIIA_1_perm"/>
</dbReference>
<dbReference type="PROSITE" id="PS51098">
    <property type="entry name" value="PTS_EIIB_TYPE_1"/>
    <property type="match status" value="1"/>
</dbReference>
<dbReference type="NCBIfam" id="NF008236">
    <property type="entry name" value="PRK11007.1"/>
    <property type="match status" value="1"/>
</dbReference>
<feature type="domain" description="PTS EIIB type-1" evidence="19">
    <location>
        <begin position="5"/>
        <end position="87"/>
    </location>
</feature>
<proteinExistence type="predicted"/>
<dbReference type="FunFam" id="3.30.1360.60:FF:000001">
    <property type="entry name" value="PTS system glucose-specific IIBC component PtsG"/>
    <property type="match status" value="1"/>
</dbReference>
<feature type="transmembrane region" description="Helical" evidence="17">
    <location>
        <begin position="176"/>
        <end position="196"/>
    </location>
</feature>
<comment type="subcellular location">
    <subcellularLocation>
        <location evidence="1">Cell membrane</location>
        <topology evidence="1">Multi-pass membrane protein</topology>
    </subcellularLocation>
</comment>
<dbReference type="Pfam" id="PF00367">
    <property type="entry name" value="PTS_EIIB"/>
    <property type="match status" value="1"/>
</dbReference>
<feature type="transmembrane region" description="Helical" evidence="17">
    <location>
        <begin position="364"/>
        <end position="384"/>
    </location>
</feature>
<evidence type="ECO:0000259" key="18">
    <source>
        <dbReference type="PROSITE" id="PS51093"/>
    </source>
</evidence>
<dbReference type="PROSITE" id="PS00371">
    <property type="entry name" value="PTS_EIIA_TYPE_1_HIS"/>
    <property type="match status" value="1"/>
</dbReference>
<accession>A0AA96VK45</accession>
<dbReference type="PROSITE" id="PS51093">
    <property type="entry name" value="PTS_EIIA_TYPE_1"/>
    <property type="match status" value="1"/>
</dbReference>
<evidence type="ECO:0000256" key="1">
    <source>
        <dbReference type="ARBA" id="ARBA00004651"/>
    </source>
</evidence>
<feature type="transmembrane region" description="Helical" evidence="17">
    <location>
        <begin position="419"/>
        <end position="442"/>
    </location>
</feature>
<evidence type="ECO:0000313" key="21">
    <source>
        <dbReference type="EMBL" id="WNY51295.1"/>
    </source>
</evidence>
<keyword evidence="4" id="KW-0762">Sugar transport</keyword>
<dbReference type="Pfam" id="PF02378">
    <property type="entry name" value="PTS_EIIC"/>
    <property type="match status" value="1"/>
</dbReference>
<keyword evidence="9 17" id="KW-1133">Transmembrane helix</keyword>
<reference evidence="21" key="1">
    <citation type="submission" date="2023-02" db="EMBL/GenBank/DDBJ databases">
        <title>Streptococcus sp. Genome Sequencing and Assembly.</title>
        <authorList>
            <person name="Shore S.M."/>
            <person name="Nicholson T.L."/>
        </authorList>
    </citation>
    <scope>NUCLEOTIDE SEQUENCE</scope>
    <source>
        <strain evidence="21">29887</strain>
    </source>
</reference>
<evidence type="ECO:0000256" key="6">
    <source>
        <dbReference type="ARBA" id="ARBA00022683"/>
    </source>
</evidence>
<dbReference type="GO" id="GO:0009401">
    <property type="term" value="P:phosphoenolpyruvate-dependent sugar phosphotransferase system"/>
    <property type="evidence" value="ECO:0007669"/>
    <property type="project" value="UniProtKB-KW"/>
</dbReference>
<evidence type="ECO:0000256" key="12">
    <source>
        <dbReference type="ARBA" id="ARBA00045139"/>
    </source>
</evidence>
<evidence type="ECO:0000256" key="11">
    <source>
        <dbReference type="ARBA" id="ARBA00044053"/>
    </source>
</evidence>
<gene>
    <name evidence="21" type="primary">treP</name>
    <name evidence="21" type="ORF">PW252_01120</name>
</gene>
<feature type="transmembrane region" description="Helical" evidence="17">
    <location>
        <begin position="275"/>
        <end position="297"/>
    </location>
</feature>